<dbReference type="AlphaFoldDB" id="A0A0F9G8V3"/>
<dbReference type="SUPFAM" id="SSF51419">
    <property type="entry name" value="PLP-binding barrel"/>
    <property type="match status" value="1"/>
</dbReference>
<keyword evidence="4" id="KW-0456">Lyase</keyword>
<dbReference type="Gene3D" id="3.20.20.10">
    <property type="entry name" value="Alanine racemase"/>
    <property type="match status" value="1"/>
</dbReference>
<feature type="domain" description="Orn/DAP/Arg decarboxylase 2 N-terminal" evidence="5">
    <location>
        <begin position="57"/>
        <end position="298"/>
    </location>
</feature>
<dbReference type="CDD" id="cd06828">
    <property type="entry name" value="PLPDE_III_DapDC"/>
    <property type="match status" value="1"/>
</dbReference>
<dbReference type="SUPFAM" id="SSF50621">
    <property type="entry name" value="Alanine racemase C-terminal domain-like"/>
    <property type="match status" value="1"/>
</dbReference>
<dbReference type="GO" id="GO:0008836">
    <property type="term" value="F:diaminopimelate decarboxylase activity"/>
    <property type="evidence" value="ECO:0007669"/>
    <property type="project" value="InterPro"/>
</dbReference>
<gene>
    <name evidence="6" type="ORF">LCGC14_2212840</name>
</gene>
<dbReference type="PANTHER" id="PTHR43727:SF2">
    <property type="entry name" value="GROUP IV DECARBOXYLASE"/>
    <property type="match status" value="1"/>
</dbReference>
<keyword evidence="3" id="KW-0663">Pyridoxal phosphate</keyword>
<evidence type="ECO:0000259" key="5">
    <source>
        <dbReference type="Pfam" id="PF02784"/>
    </source>
</evidence>
<evidence type="ECO:0000256" key="3">
    <source>
        <dbReference type="ARBA" id="ARBA00022898"/>
    </source>
</evidence>
<dbReference type="PRINTS" id="PR01179">
    <property type="entry name" value="ODADCRBXLASE"/>
</dbReference>
<dbReference type="PROSITE" id="PS00878">
    <property type="entry name" value="ODR_DC_2_1"/>
    <property type="match status" value="1"/>
</dbReference>
<dbReference type="Pfam" id="PF02784">
    <property type="entry name" value="Orn_Arg_deC_N"/>
    <property type="match status" value="1"/>
</dbReference>
<dbReference type="NCBIfam" id="TIGR01048">
    <property type="entry name" value="lysA"/>
    <property type="match status" value="1"/>
</dbReference>
<dbReference type="EMBL" id="LAZR01029402">
    <property type="protein sequence ID" value="KKL59687.1"/>
    <property type="molecule type" value="Genomic_DNA"/>
</dbReference>
<organism evidence="6">
    <name type="scientific">marine sediment metagenome</name>
    <dbReference type="NCBI Taxonomy" id="412755"/>
    <lineage>
        <taxon>unclassified sequences</taxon>
        <taxon>metagenomes</taxon>
        <taxon>ecological metagenomes</taxon>
    </lineage>
</organism>
<dbReference type="Gene3D" id="2.40.37.10">
    <property type="entry name" value="Lyase, Ornithine Decarboxylase, Chain A, domain 1"/>
    <property type="match status" value="1"/>
</dbReference>
<dbReference type="GO" id="GO:0009089">
    <property type="term" value="P:lysine biosynthetic process via diaminopimelate"/>
    <property type="evidence" value="ECO:0007669"/>
    <property type="project" value="InterPro"/>
</dbReference>
<dbReference type="InterPro" id="IPR022644">
    <property type="entry name" value="De-COase2_N"/>
</dbReference>
<dbReference type="FunFam" id="3.20.20.10:FF:000003">
    <property type="entry name" value="Diaminopimelate decarboxylase"/>
    <property type="match status" value="1"/>
</dbReference>
<dbReference type="InterPro" id="IPR009006">
    <property type="entry name" value="Ala_racemase/Decarboxylase_C"/>
</dbReference>
<comment type="cofactor">
    <cofactor evidence="1">
        <name>pyridoxal 5'-phosphate</name>
        <dbReference type="ChEBI" id="CHEBI:597326"/>
    </cofactor>
</comment>
<proteinExistence type="inferred from homology"/>
<dbReference type="InterPro" id="IPR022653">
    <property type="entry name" value="De-COase2_pyr-phos_BS"/>
</dbReference>
<reference evidence="6" key="1">
    <citation type="journal article" date="2015" name="Nature">
        <title>Complex archaea that bridge the gap between prokaryotes and eukaryotes.</title>
        <authorList>
            <person name="Spang A."/>
            <person name="Saw J.H."/>
            <person name="Jorgensen S.L."/>
            <person name="Zaremba-Niedzwiedzka K."/>
            <person name="Martijn J."/>
            <person name="Lind A.E."/>
            <person name="van Eijk R."/>
            <person name="Schleper C."/>
            <person name="Guy L."/>
            <person name="Ettema T.J."/>
        </authorList>
    </citation>
    <scope>NUCLEOTIDE SEQUENCE</scope>
</reference>
<accession>A0A0F9G8V3</accession>
<dbReference type="InterPro" id="IPR002986">
    <property type="entry name" value="DAP_deCOOHase_LysA"/>
</dbReference>
<dbReference type="PRINTS" id="PR01181">
    <property type="entry name" value="DAPDCRBXLASE"/>
</dbReference>
<dbReference type="PANTHER" id="PTHR43727">
    <property type="entry name" value="DIAMINOPIMELATE DECARBOXYLASE"/>
    <property type="match status" value="1"/>
</dbReference>
<evidence type="ECO:0000256" key="1">
    <source>
        <dbReference type="ARBA" id="ARBA00001933"/>
    </source>
</evidence>
<dbReference type="HAMAP" id="MF_02120">
    <property type="entry name" value="LysA"/>
    <property type="match status" value="1"/>
</dbReference>
<keyword evidence="2" id="KW-0210">Decarboxylase</keyword>
<evidence type="ECO:0000256" key="4">
    <source>
        <dbReference type="ARBA" id="ARBA00023239"/>
    </source>
</evidence>
<protein>
    <recommendedName>
        <fullName evidence="5">Orn/DAP/Arg decarboxylase 2 N-terminal domain-containing protein</fullName>
    </recommendedName>
</protein>
<dbReference type="InterPro" id="IPR029066">
    <property type="entry name" value="PLP-binding_barrel"/>
</dbReference>
<evidence type="ECO:0000313" key="6">
    <source>
        <dbReference type="EMBL" id="KKL59687.1"/>
    </source>
</evidence>
<comment type="caution">
    <text evidence="6">The sequence shown here is derived from an EMBL/GenBank/DDBJ whole genome shotgun (WGS) entry which is preliminary data.</text>
</comment>
<dbReference type="InterPro" id="IPR000183">
    <property type="entry name" value="Orn/DAP/Arg_de-COase"/>
</dbReference>
<sequence length="437" mass="49464">MKYIKWLKNKDLEYKDGMLFFANLNTIEIAKEFGTPIYVINEKMIRIRYKGLKKILDSEYKKNKIHFAVKANSSLSILKILDSEGASFDCTSTGEIYTCFKADISPEKIIYTGNMFTNEDFKYAVENDILVNLDSISQLERLTKVYNDLGREKQIISFRINPEFGAGHHPHTITAGKTIKFGILENQVIEAYSKAIDSGFTKFGTHIHIGSGIIDAHDFEKAVDKYLSIIMKLADSLEVIFEFIDFGGGLGIPYQPEEDPLDLEIYKNIVVKKFKKNVESGRLGAPSLIIEPGRYLSAESSIILTQINTIKDNSFKMFAGVNAGFNTLLRPSMYGSYHHIIACKENNNDKTMNYDIVGPICESGDVLGKQRKFFNLKEGDYLAILDAGAYGFTMSSPYNSRPRTAEILLNDGHCFKIREEETFDDLLKSQCVPEHLR</sequence>
<name>A0A0F9G8V3_9ZZZZ</name>
<evidence type="ECO:0000256" key="2">
    <source>
        <dbReference type="ARBA" id="ARBA00022793"/>
    </source>
</evidence>